<comment type="caution">
    <text evidence="2">The sequence shown here is derived from an EMBL/GenBank/DDBJ whole genome shotgun (WGS) entry which is preliminary data.</text>
</comment>
<feature type="region of interest" description="Disordered" evidence="1">
    <location>
        <begin position="724"/>
        <end position="754"/>
    </location>
</feature>
<gene>
    <name evidence="2" type="ORF">CEUSTIGMA_g4443.t1</name>
</gene>
<feature type="compositionally biased region" description="Low complexity" evidence="1">
    <location>
        <begin position="431"/>
        <end position="449"/>
    </location>
</feature>
<feature type="compositionally biased region" description="Polar residues" evidence="1">
    <location>
        <begin position="476"/>
        <end position="487"/>
    </location>
</feature>
<keyword evidence="3" id="KW-1185">Reference proteome</keyword>
<feature type="region of interest" description="Disordered" evidence="1">
    <location>
        <begin position="533"/>
        <end position="590"/>
    </location>
</feature>
<feature type="compositionally biased region" description="Low complexity" evidence="1">
    <location>
        <begin position="738"/>
        <end position="754"/>
    </location>
</feature>
<feature type="compositionally biased region" description="Polar residues" evidence="1">
    <location>
        <begin position="22"/>
        <end position="33"/>
    </location>
</feature>
<proteinExistence type="predicted"/>
<feature type="compositionally biased region" description="Polar residues" evidence="1">
    <location>
        <begin position="576"/>
        <end position="585"/>
    </location>
</feature>
<feature type="region of interest" description="Disordered" evidence="1">
    <location>
        <begin position="607"/>
        <end position="695"/>
    </location>
</feature>
<organism evidence="2 3">
    <name type="scientific">Chlamydomonas eustigma</name>
    <dbReference type="NCBI Taxonomy" id="1157962"/>
    <lineage>
        <taxon>Eukaryota</taxon>
        <taxon>Viridiplantae</taxon>
        <taxon>Chlorophyta</taxon>
        <taxon>core chlorophytes</taxon>
        <taxon>Chlorophyceae</taxon>
        <taxon>CS clade</taxon>
        <taxon>Chlamydomonadales</taxon>
        <taxon>Chlamydomonadaceae</taxon>
        <taxon>Chlamydomonas</taxon>
    </lineage>
</organism>
<evidence type="ECO:0000313" key="2">
    <source>
        <dbReference type="EMBL" id="GAX76996.1"/>
    </source>
</evidence>
<feature type="compositionally biased region" description="Polar residues" evidence="1">
    <location>
        <begin position="200"/>
        <end position="214"/>
    </location>
</feature>
<protein>
    <submittedName>
        <fullName evidence="2">Uncharacterized protein</fullName>
    </submittedName>
</protein>
<name>A0A250X1R4_9CHLO</name>
<sequence>MEEYTRTRPATAAGPSGRPWVTLTSSKNQGPQSLSAIIDEPESSWAIEGWGEAPSVVEQGSYISYAEMHHKDVPAALPDFRTAPPRRTLSAGTSRYGGTATSSGKNSTQGSTKAFGRNPPGTANKVSSTRITGKQSMLAALQRRKQLLQLEAGYESEESGCNMPGLPPPSYPATLPPVAEEVTSMPVAPADASPAPLLGKNSTGPAAATSSHPSGSPPHALPESELDSDTESMTRNNHAFTTASRPDDDPLLTDVHVDELKRPQPSPLDPKLRKLLIQPHLYSKQTSKKNGATTLIPRQIEMHASYLTIQSKMLVEGSDESMVALHPAVSELPEASENERYKTRLEHEMEMLSQRKPLGTQKGLPNVLADRSVGNMGASAILTISRPYQQQQQQQRTGGILQKSLSNRQYSGPHAELPTKPMPGTSSRLHSSPTAAAAAAASSQQGSSPFTSFWELSSTGKLSPAAAPVLPAAQHRCTSLTPSSKRSQAAGAAAPLNPRDPHSSHQQLSGWDAPNSTSPVADLQLFSTRGLLRTPQTSQTSQPSSHPQQPGSPSSGCYPNRVAGSGLAAAPPRSPSHLTSMTNTAMIPHQPPSALGVIGWSVGSVNDRAGSRETSTRAASLQTSGPQRSGSLGRSSAPLITNYPSQLSPPATVSASPHRLGFSASSSGRPRGPAADSADGHGSVVPSSGQVSKNGYSMNVDEEDVLTDVGRSFAAERGVLGGEVDSAGARSQTRRRAGSASSEASGTETSAAAAAAQKHDATAIISSLLLQQPDALEAHMTSTISATAVSSTAVGNTAGAPSKQGYGLAGVGAVGHISPATIWADHILGQGSSHYDEGDALDKMTKQMALGTSHLNTSSLQRSS</sequence>
<feature type="compositionally biased region" description="Polar residues" evidence="1">
    <location>
        <begin position="685"/>
        <end position="695"/>
    </location>
</feature>
<feature type="compositionally biased region" description="Pro residues" evidence="1">
    <location>
        <begin position="165"/>
        <end position="175"/>
    </location>
</feature>
<feature type="region of interest" description="Disordered" evidence="1">
    <location>
        <begin position="157"/>
        <end position="176"/>
    </location>
</feature>
<evidence type="ECO:0000313" key="3">
    <source>
        <dbReference type="Proteomes" id="UP000232323"/>
    </source>
</evidence>
<accession>A0A250X1R4</accession>
<feature type="compositionally biased region" description="Polar residues" evidence="1">
    <location>
        <begin position="616"/>
        <end position="655"/>
    </location>
</feature>
<feature type="compositionally biased region" description="Polar residues" evidence="1">
    <location>
        <begin position="99"/>
        <end position="112"/>
    </location>
</feature>
<feature type="region of interest" description="Disordered" evidence="1">
    <location>
        <begin position="1"/>
        <end position="33"/>
    </location>
</feature>
<feature type="region of interest" description="Disordered" evidence="1">
    <location>
        <begin position="76"/>
        <end position="131"/>
    </location>
</feature>
<feature type="compositionally biased region" description="Polar residues" evidence="1">
    <location>
        <begin position="504"/>
        <end position="519"/>
    </location>
</feature>
<feature type="region of interest" description="Disordered" evidence="1">
    <location>
        <begin position="408"/>
        <end position="449"/>
    </location>
</feature>
<evidence type="ECO:0000256" key="1">
    <source>
        <dbReference type="SAM" id="MobiDB-lite"/>
    </source>
</evidence>
<reference evidence="2 3" key="1">
    <citation type="submission" date="2017-08" db="EMBL/GenBank/DDBJ databases">
        <title>Acidophilic green algal genome provides insights into adaptation to an acidic environment.</title>
        <authorList>
            <person name="Hirooka S."/>
            <person name="Hirose Y."/>
            <person name="Kanesaki Y."/>
            <person name="Higuchi S."/>
            <person name="Fujiwara T."/>
            <person name="Onuma R."/>
            <person name="Era A."/>
            <person name="Ohbayashi R."/>
            <person name="Uzuka A."/>
            <person name="Nozaki H."/>
            <person name="Yoshikawa H."/>
            <person name="Miyagishima S.Y."/>
        </authorList>
    </citation>
    <scope>NUCLEOTIDE SEQUENCE [LARGE SCALE GENOMIC DNA]</scope>
    <source>
        <strain evidence="2 3">NIES-2499</strain>
    </source>
</reference>
<dbReference type="AlphaFoldDB" id="A0A250X1R4"/>
<feature type="region of interest" description="Disordered" evidence="1">
    <location>
        <begin position="473"/>
        <end position="519"/>
    </location>
</feature>
<feature type="region of interest" description="Disordered" evidence="1">
    <location>
        <begin position="188"/>
        <end position="233"/>
    </location>
</feature>
<feature type="compositionally biased region" description="Low complexity" evidence="1">
    <location>
        <begin position="534"/>
        <end position="555"/>
    </location>
</feature>
<dbReference type="EMBL" id="BEGY01000021">
    <property type="protein sequence ID" value="GAX76996.1"/>
    <property type="molecule type" value="Genomic_DNA"/>
</dbReference>
<dbReference type="Proteomes" id="UP000232323">
    <property type="component" value="Unassembled WGS sequence"/>
</dbReference>